<organism evidence="1 2">
    <name type="scientific">Bifidobacterium bifidum LMG 13195</name>
    <dbReference type="NCBI Taxonomy" id="1207542"/>
    <lineage>
        <taxon>Bacteria</taxon>
        <taxon>Bacillati</taxon>
        <taxon>Actinomycetota</taxon>
        <taxon>Actinomycetes</taxon>
        <taxon>Bifidobacteriales</taxon>
        <taxon>Bifidobacteriaceae</taxon>
        <taxon>Bifidobacterium</taxon>
    </lineage>
</organism>
<dbReference type="AlphaFoldDB" id="A0A286TEB9"/>
<gene>
    <name evidence="1" type="ORF">BBJK_02327</name>
</gene>
<name>A0A286TEB9_BIFBI</name>
<protein>
    <submittedName>
        <fullName evidence="1">Uncharacterized protein</fullName>
    </submittedName>
</protein>
<proteinExistence type="predicted"/>
<dbReference type="EMBL" id="AP018131">
    <property type="protein sequence ID" value="BBA48568.1"/>
    <property type="molecule type" value="Genomic_DNA"/>
</dbReference>
<evidence type="ECO:0000313" key="1">
    <source>
        <dbReference type="EMBL" id="BBA48568.1"/>
    </source>
</evidence>
<reference evidence="1 2" key="1">
    <citation type="journal article" date="2017" name="Biosci. Biotechnol. Biochem.">
        <title>Identification and characterization of a sulfoglycosidase from Bifidobacterium bifidum implicated in mucin glycan utilization.</title>
        <authorList>
            <person name="Katoh T."/>
            <person name="Maeshibu T."/>
            <person name="Kikkawa K."/>
            <person name="Gotoh A."/>
            <person name="Tomabechi Y."/>
            <person name="Nakamura M."/>
            <person name="Liao W.-H."/>
            <person name="Yamaguchi M."/>
            <person name="Ashida H."/>
            <person name="Yamamoto K."/>
            <person name="Katayama T."/>
        </authorList>
    </citation>
    <scope>NUCLEOTIDE SEQUENCE [LARGE SCALE GENOMIC DNA]</scope>
    <source>
        <strain evidence="1 2">JCM 7004</strain>
    </source>
</reference>
<evidence type="ECO:0000313" key="2">
    <source>
        <dbReference type="Proteomes" id="UP000262177"/>
    </source>
</evidence>
<accession>A0A286TEB9</accession>
<sequence>MHRVVMMRCAMWRSMSETAMFQRFRGIWILPMRDGVIPG</sequence>
<dbReference type="Proteomes" id="UP000262177">
    <property type="component" value="Chromosome"/>
</dbReference>